<protein>
    <recommendedName>
        <fullName evidence="3">Class I SAM-dependent methyltransferase</fullName>
    </recommendedName>
</protein>
<evidence type="ECO:0000313" key="1">
    <source>
        <dbReference type="EMBL" id="BBB31959.1"/>
    </source>
</evidence>
<gene>
    <name evidence="1" type="ORF">TTHT_0343</name>
</gene>
<dbReference type="EMBL" id="AP017470">
    <property type="protein sequence ID" value="BBB31959.1"/>
    <property type="molecule type" value="Genomic_DNA"/>
</dbReference>
<dbReference type="AlphaFoldDB" id="A0A7R6PG39"/>
<dbReference type="Gene3D" id="3.40.50.150">
    <property type="entry name" value="Vaccinia Virus protein VP39"/>
    <property type="match status" value="1"/>
</dbReference>
<dbReference type="Proteomes" id="UP000595564">
    <property type="component" value="Chromosome"/>
</dbReference>
<sequence>MKYKDDYDMNILKRGISFLYTRIYNLFHSFEKEEIEPQDNFEREILKRSRKRTDINDHLLTIYRESIAIKPDLIVELGIRGGESTFVFERVAKKFNSVLISVDIEDCSNASQYEKWLFVQYDDIEFAKIFEKWCKERGIKPEIDILFIDTSHFYSHTKEEIKLWFPYLSSKAKVFFHDTNIDFIIKRKDGSLENGWDNKRGVIRAIEEFCGKDFNEKIEFEDECGEFGIKHFPFCSGLTILTKKSV</sequence>
<dbReference type="RefSeq" id="WP_201328291.1">
    <property type="nucleotide sequence ID" value="NZ_AP017470.1"/>
</dbReference>
<dbReference type="SUPFAM" id="SSF53335">
    <property type="entry name" value="S-adenosyl-L-methionine-dependent methyltransferases"/>
    <property type="match status" value="1"/>
</dbReference>
<dbReference type="KEGG" id="thyd:TTHT_0343"/>
<evidence type="ECO:0008006" key="3">
    <source>
        <dbReference type="Google" id="ProtNLM"/>
    </source>
</evidence>
<reference evidence="1 2" key="1">
    <citation type="journal article" date="2012" name="Extremophiles">
        <title>Thermotomaculum hydrothermale gen. nov., sp. nov., a novel heterotrophic thermophile within the phylum Acidobacteria from a deep-sea hydrothermal vent chimney in the Southern Okinawa Trough.</title>
        <authorList>
            <person name="Izumi H."/>
            <person name="Nunoura T."/>
            <person name="Miyazaki M."/>
            <person name="Mino S."/>
            <person name="Toki T."/>
            <person name="Takai K."/>
            <person name="Sako Y."/>
            <person name="Sawabe T."/>
            <person name="Nakagawa S."/>
        </authorList>
    </citation>
    <scope>NUCLEOTIDE SEQUENCE [LARGE SCALE GENOMIC DNA]</scope>
    <source>
        <strain evidence="1 2">AC55</strain>
    </source>
</reference>
<organism evidence="1 2">
    <name type="scientific">Thermotomaculum hydrothermale</name>
    <dbReference type="NCBI Taxonomy" id="981385"/>
    <lineage>
        <taxon>Bacteria</taxon>
        <taxon>Pseudomonadati</taxon>
        <taxon>Acidobacteriota</taxon>
        <taxon>Holophagae</taxon>
        <taxon>Thermotomaculales</taxon>
        <taxon>Thermotomaculaceae</taxon>
        <taxon>Thermotomaculum</taxon>
    </lineage>
</organism>
<dbReference type="Pfam" id="PF13578">
    <property type="entry name" value="Methyltransf_24"/>
    <property type="match status" value="1"/>
</dbReference>
<accession>A0A7R6PG39</accession>
<evidence type="ECO:0000313" key="2">
    <source>
        <dbReference type="Proteomes" id="UP000595564"/>
    </source>
</evidence>
<proteinExistence type="predicted"/>
<dbReference type="InterPro" id="IPR029063">
    <property type="entry name" value="SAM-dependent_MTases_sf"/>
</dbReference>
<name>A0A7R6PG39_9BACT</name>
<keyword evidence="2" id="KW-1185">Reference proteome</keyword>